<keyword evidence="1" id="KW-1133">Transmembrane helix</keyword>
<comment type="caution">
    <text evidence="2">The sequence shown here is derived from an EMBL/GenBank/DDBJ whole genome shotgun (WGS) entry which is preliminary data.</text>
</comment>
<dbReference type="OrthoDB" id="768482at2"/>
<sequence>MASLKTSQVRASTLIEVIVAMVIIMVVFVIGIGIYTDVIRYAPSIQQQQGKALASAIILESIDQNNWSDATTNAEQIVLQKRVVPYENFPGLLLITVTASAEGKEIVKEKRIVKRTGDAAE</sequence>
<keyword evidence="1" id="KW-0812">Transmembrane</keyword>
<feature type="transmembrane region" description="Helical" evidence="1">
    <location>
        <begin position="12"/>
        <end position="35"/>
    </location>
</feature>
<keyword evidence="3" id="KW-1185">Reference proteome</keyword>
<name>A0A4R6T1N6_9SPHI</name>
<evidence type="ECO:0000256" key="1">
    <source>
        <dbReference type="SAM" id="Phobius"/>
    </source>
</evidence>
<dbReference type="AlphaFoldDB" id="A0A4R6T1N6"/>
<reference evidence="2 3" key="1">
    <citation type="submission" date="2019-03" db="EMBL/GenBank/DDBJ databases">
        <title>Genomic Encyclopedia of Archaeal and Bacterial Type Strains, Phase II (KMG-II): from individual species to whole genera.</title>
        <authorList>
            <person name="Goeker M."/>
        </authorList>
    </citation>
    <scope>NUCLEOTIDE SEQUENCE [LARGE SCALE GENOMIC DNA]</scope>
    <source>
        <strain evidence="2 3">DSM 19035</strain>
    </source>
</reference>
<evidence type="ECO:0008006" key="4">
    <source>
        <dbReference type="Google" id="ProtNLM"/>
    </source>
</evidence>
<proteinExistence type="predicted"/>
<dbReference type="EMBL" id="SNYC01000003">
    <property type="protein sequence ID" value="TDQ11568.1"/>
    <property type="molecule type" value="Genomic_DNA"/>
</dbReference>
<organism evidence="2 3">
    <name type="scientific">Pedobacter metabolipauper</name>
    <dbReference type="NCBI Taxonomy" id="425513"/>
    <lineage>
        <taxon>Bacteria</taxon>
        <taxon>Pseudomonadati</taxon>
        <taxon>Bacteroidota</taxon>
        <taxon>Sphingobacteriia</taxon>
        <taxon>Sphingobacteriales</taxon>
        <taxon>Sphingobacteriaceae</taxon>
        <taxon>Pedobacter</taxon>
    </lineage>
</organism>
<protein>
    <recommendedName>
        <fullName evidence="4">Prepilin-type N-terminal cleavage/methylation domain-containing protein</fullName>
    </recommendedName>
</protein>
<evidence type="ECO:0000313" key="3">
    <source>
        <dbReference type="Proteomes" id="UP000295620"/>
    </source>
</evidence>
<evidence type="ECO:0000313" key="2">
    <source>
        <dbReference type="EMBL" id="TDQ11568.1"/>
    </source>
</evidence>
<dbReference type="Proteomes" id="UP000295620">
    <property type="component" value="Unassembled WGS sequence"/>
</dbReference>
<gene>
    <name evidence="2" type="ORF">ATK78_0691</name>
</gene>
<keyword evidence="1" id="KW-0472">Membrane</keyword>
<dbReference type="RefSeq" id="WP_133574631.1">
    <property type="nucleotide sequence ID" value="NZ_SNYC01000003.1"/>
</dbReference>
<accession>A0A4R6T1N6</accession>